<reference evidence="2" key="1">
    <citation type="journal article" date="2023" name="Int. J. Syst. Evol. Microbiol.">
        <title>Methylocystis iwaonis sp. nov., a type II methane-oxidizing bacterium from surface soil of a rice paddy field in Japan, and emended description of the genus Methylocystis (ex Whittenbury et al. 1970) Bowman et al. 1993.</title>
        <authorList>
            <person name="Kaise H."/>
            <person name="Sawadogo J.B."/>
            <person name="Alam M.S."/>
            <person name="Ueno C."/>
            <person name="Dianou D."/>
            <person name="Shinjo R."/>
            <person name="Asakawa S."/>
        </authorList>
    </citation>
    <scope>NUCLEOTIDE SEQUENCE</scope>
    <source>
        <strain evidence="2">LMG27198</strain>
    </source>
</reference>
<comment type="similarity">
    <text evidence="1">Belongs to the ornithine cyclodeaminase/mu-crystallin family.</text>
</comment>
<name>A0A9W6LTD8_9HYPH</name>
<comment type="caution">
    <text evidence="2">The sequence shown here is derived from an EMBL/GenBank/DDBJ whole genome shotgun (WGS) entry which is preliminary data.</text>
</comment>
<proteinExistence type="inferred from homology"/>
<dbReference type="AlphaFoldDB" id="A0A9W6LTD8"/>
<dbReference type="Gene3D" id="3.40.50.720">
    <property type="entry name" value="NAD(P)-binding Rossmann-like Domain"/>
    <property type="match status" value="1"/>
</dbReference>
<dbReference type="PANTHER" id="PTHR13812:SF19">
    <property type="entry name" value="KETIMINE REDUCTASE MU-CRYSTALLIN"/>
    <property type="match status" value="1"/>
</dbReference>
<gene>
    <name evidence="2" type="ORF">LMG27198_35300</name>
</gene>
<dbReference type="SUPFAM" id="SSF51735">
    <property type="entry name" value="NAD(P)-binding Rossmann-fold domains"/>
    <property type="match status" value="1"/>
</dbReference>
<organism evidence="2 3">
    <name type="scientific">Methylocystis echinoides</name>
    <dbReference type="NCBI Taxonomy" id="29468"/>
    <lineage>
        <taxon>Bacteria</taxon>
        <taxon>Pseudomonadati</taxon>
        <taxon>Pseudomonadota</taxon>
        <taxon>Alphaproteobacteria</taxon>
        <taxon>Hyphomicrobiales</taxon>
        <taxon>Methylocystaceae</taxon>
        <taxon>Methylocystis</taxon>
    </lineage>
</organism>
<dbReference type="InterPro" id="IPR036291">
    <property type="entry name" value="NAD(P)-bd_dom_sf"/>
</dbReference>
<dbReference type="PIRSF" id="PIRSF001439">
    <property type="entry name" value="CryM"/>
    <property type="match status" value="1"/>
</dbReference>
<evidence type="ECO:0000313" key="3">
    <source>
        <dbReference type="Proteomes" id="UP001144323"/>
    </source>
</evidence>
<dbReference type="InterPro" id="IPR003462">
    <property type="entry name" value="ODC_Mu_crystall"/>
</dbReference>
<dbReference type="Proteomes" id="UP001144323">
    <property type="component" value="Unassembled WGS sequence"/>
</dbReference>
<sequence length="351" mass="36856">MFFLAEGDIAAIIAAIGADRIMDRLISGMTSGFEAMARERVHHISRRGFAEGRNLVEWMPVSFPEQGVVVKLVSYCPDNPLLNGRPTIDALIAEADPQSGAFRALVEGRLLTAMRTGAASAVATALMAPGDSTTLGLIGCGAQAVTQAHALSRVLPLRRILAFDRNPQVLASLPARLGFLGLSVQAATPDAIVQHADVICTATSNEVGAPPVVSAGPFRPHAHINAIGSDFPGKIELPAEVVRSAFVAADLIEQAAVEGECQHFTSQELSQGRVAALAEIVTGGAAHPDLRSRLTVFDSTGIAMEDAIALQIFREYAEALGRGREIGPAASRGDDPHNPYGFLIPADAECA</sequence>
<evidence type="ECO:0000313" key="2">
    <source>
        <dbReference type="EMBL" id="GLI94538.1"/>
    </source>
</evidence>
<dbReference type="PANTHER" id="PTHR13812">
    <property type="entry name" value="KETIMINE REDUCTASE MU-CRYSTALLIN"/>
    <property type="match status" value="1"/>
</dbReference>
<protein>
    <submittedName>
        <fullName evidence="2">Ornithine cyclodeaminase</fullName>
    </submittedName>
</protein>
<dbReference type="Pfam" id="PF02423">
    <property type="entry name" value="OCD_Mu_crystall"/>
    <property type="match status" value="1"/>
</dbReference>
<evidence type="ECO:0000256" key="1">
    <source>
        <dbReference type="ARBA" id="ARBA00008903"/>
    </source>
</evidence>
<dbReference type="GO" id="GO:0005737">
    <property type="term" value="C:cytoplasm"/>
    <property type="evidence" value="ECO:0007669"/>
    <property type="project" value="TreeGrafter"/>
</dbReference>
<dbReference type="Gene3D" id="3.30.1780.10">
    <property type="entry name" value="ornithine cyclodeaminase, domain 1"/>
    <property type="match status" value="1"/>
</dbReference>
<keyword evidence="3" id="KW-1185">Reference proteome</keyword>
<dbReference type="EMBL" id="BSEC01000001">
    <property type="protein sequence ID" value="GLI94538.1"/>
    <property type="molecule type" value="Genomic_DNA"/>
</dbReference>
<accession>A0A9W6LTD8</accession>
<dbReference type="InterPro" id="IPR023401">
    <property type="entry name" value="ODC_N"/>
</dbReference>
<dbReference type="RefSeq" id="WP_281804609.1">
    <property type="nucleotide sequence ID" value="NZ_BSEC01000001.1"/>
</dbReference>